<evidence type="ECO:0000256" key="6">
    <source>
        <dbReference type="ARBA" id="ARBA00022741"/>
    </source>
</evidence>
<evidence type="ECO:0000259" key="13">
    <source>
        <dbReference type="Pfam" id="PF01909"/>
    </source>
</evidence>
<dbReference type="Gene3D" id="3.30.460.10">
    <property type="entry name" value="Beta Polymerase, domain 2"/>
    <property type="match status" value="1"/>
</dbReference>
<dbReference type="PANTHER" id="PTHR33571:SF12">
    <property type="entry name" value="BSL3053 PROTEIN"/>
    <property type="match status" value="1"/>
</dbReference>
<keyword evidence="4" id="KW-0548">Nucleotidyltransferase</keyword>
<evidence type="ECO:0000256" key="3">
    <source>
        <dbReference type="ARBA" id="ARBA00022679"/>
    </source>
</evidence>
<dbReference type="OrthoDB" id="61846at2157"/>
<evidence type="ECO:0000256" key="7">
    <source>
        <dbReference type="ARBA" id="ARBA00022840"/>
    </source>
</evidence>
<dbReference type="SUPFAM" id="SSF81301">
    <property type="entry name" value="Nucleotidyltransferase"/>
    <property type="match status" value="1"/>
</dbReference>
<keyword evidence="8" id="KW-0460">Magnesium</keyword>
<feature type="domain" description="Polymerase nucleotidyl transferase" evidence="13">
    <location>
        <begin position="15"/>
        <end position="100"/>
    </location>
</feature>
<dbReference type="KEGG" id="mhz:Metho_1058"/>
<dbReference type="GO" id="GO:0046872">
    <property type="term" value="F:metal ion binding"/>
    <property type="evidence" value="ECO:0007669"/>
    <property type="project" value="UniProtKB-KW"/>
</dbReference>
<dbReference type="InterPro" id="IPR052038">
    <property type="entry name" value="Type-VII_TA_antitoxin"/>
</dbReference>
<evidence type="ECO:0000256" key="11">
    <source>
        <dbReference type="ARBA" id="ARBA00047518"/>
    </source>
</evidence>
<protein>
    <recommendedName>
        <fullName evidence="9">protein adenylyltransferase</fullName>
        <ecNumber evidence="9">2.7.7.108</ecNumber>
    </recommendedName>
</protein>
<keyword evidence="5" id="KW-0479">Metal-binding</keyword>
<dbReference type="Proteomes" id="UP000010866">
    <property type="component" value="Chromosome"/>
</dbReference>
<evidence type="ECO:0000256" key="5">
    <source>
        <dbReference type="ARBA" id="ARBA00022723"/>
    </source>
</evidence>
<dbReference type="InterPro" id="IPR002934">
    <property type="entry name" value="Polymerase_NTP_transf_dom"/>
</dbReference>
<dbReference type="EMBL" id="CP003362">
    <property type="protein sequence ID" value="AGB49294.1"/>
    <property type="molecule type" value="Genomic_DNA"/>
</dbReference>
<dbReference type="CDD" id="cd05403">
    <property type="entry name" value="NT_KNTase_like"/>
    <property type="match status" value="1"/>
</dbReference>
<evidence type="ECO:0000256" key="8">
    <source>
        <dbReference type="ARBA" id="ARBA00022842"/>
    </source>
</evidence>
<dbReference type="PANTHER" id="PTHR33571">
    <property type="entry name" value="SSL8005 PROTEIN"/>
    <property type="match status" value="1"/>
</dbReference>
<evidence type="ECO:0000256" key="12">
    <source>
        <dbReference type="ARBA" id="ARBA00048696"/>
    </source>
</evidence>
<name>L0KZ95_METHD</name>
<dbReference type="AlphaFoldDB" id="L0KZ95"/>
<comment type="catalytic activity">
    <reaction evidence="11">
        <text>O-(5'-adenylyl)-L-tyrosyl-[protein] + ATP = O-[5'-(adenylyl-(5'-&gt;3')-adenylyl)]-L-tyrosyl-[protein] + diphosphate</text>
        <dbReference type="Rhea" id="RHEA:66528"/>
        <dbReference type="Rhea" id="RHEA-COMP:13846"/>
        <dbReference type="Rhea" id="RHEA-COMP:17046"/>
        <dbReference type="ChEBI" id="CHEBI:30616"/>
        <dbReference type="ChEBI" id="CHEBI:33019"/>
        <dbReference type="ChEBI" id="CHEBI:83624"/>
        <dbReference type="ChEBI" id="CHEBI:167160"/>
    </reaction>
</comment>
<evidence type="ECO:0000313" key="15">
    <source>
        <dbReference type="Proteomes" id="UP000010866"/>
    </source>
</evidence>
<evidence type="ECO:0000256" key="1">
    <source>
        <dbReference type="ARBA" id="ARBA00001946"/>
    </source>
</evidence>
<dbReference type="HOGENOM" id="CLU_130257_10_1_2"/>
<sequence length="101" mass="11482">MEGRHIIMHDMKVLIKQHRNEIRQMFKAEIIGIFGSYARGEQKADSDVDVLVNFDDGATLFDLVGLGDYLEEILGIPVDVVSMRALHPMMRDDVLRELVAL</sequence>
<evidence type="ECO:0000313" key="14">
    <source>
        <dbReference type="EMBL" id="AGB49294.1"/>
    </source>
</evidence>
<comment type="similarity">
    <text evidence="10">Belongs to the MntA antitoxin family.</text>
</comment>
<keyword evidence="6" id="KW-0547">Nucleotide-binding</keyword>
<evidence type="ECO:0000256" key="2">
    <source>
        <dbReference type="ARBA" id="ARBA00022649"/>
    </source>
</evidence>
<dbReference type="GO" id="GO:0070733">
    <property type="term" value="F:AMPylase activity"/>
    <property type="evidence" value="ECO:0007669"/>
    <property type="project" value="UniProtKB-EC"/>
</dbReference>
<keyword evidence="2" id="KW-1277">Toxin-antitoxin system</keyword>
<comment type="catalytic activity">
    <reaction evidence="12">
        <text>L-tyrosyl-[protein] + ATP = O-(5'-adenylyl)-L-tyrosyl-[protein] + diphosphate</text>
        <dbReference type="Rhea" id="RHEA:54288"/>
        <dbReference type="Rhea" id="RHEA-COMP:10136"/>
        <dbReference type="Rhea" id="RHEA-COMP:13846"/>
        <dbReference type="ChEBI" id="CHEBI:30616"/>
        <dbReference type="ChEBI" id="CHEBI:33019"/>
        <dbReference type="ChEBI" id="CHEBI:46858"/>
        <dbReference type="ChEBI" id="CHEBI:83624"/>
        <dbReference type="EC" id="2.7.7.108"/>
    </reaction>
</comment>
<accession>L0KZ95</accession>
<comment type="cofactor">
    <cofactor evidence="1">
        <name>Mg(2+)</name>
        <dbReference type="ChEBI" id="CHEBI:18420"/>
    </cofactor>
</comment>
<dbReference type="GO" id="GO:0005524">
    <property type="term" value="F:ATP binding"/>
    <property type="evidence" value="ECO:0007669"/>
    <property type="project" value="UniProtKB-KW"/>
</dbReference>
<gene>
    <name evidence="14" type="ordered locus">Metho_1058</name>
</gene>
<evidence type="ECO:0000256" key="10">
    <source>
        <dbReference type="ARBA" id="ARBA00038276"/>
    </source>
</evidence>
<dbReference type="Pfam" id="PF01909">
    <property type="entry name" value="NTP_transf_2"/>
    <property type="match status" value="1"/>
</dbReference>
<proteinExistence type="inferred from homology"/>
<evidence type="ECO:0000256" key="4">
    <source>
        <dbReference type="ARBA" id="ARBA00022695"/>
    </source>
</evidence>
<dbReference type="EC" id="2.7.7.108" evidence="9"/>
<keyword evidence="15" id="KW-1185">Reference proteome</keyword>
<dbReference type="InterPro" id="IPR043519">
    <property type="entry name" value="NT_sf"/>
</dbReference>
<organism evidence="14 15">
    <name type="scientific">Methanomethylovorans hollandica (strain DSM 15978 / NBRC 107637 / DMS1)</name>
    <dbReference type="NCBI Taxonomy" id="867904"/>
    <lineage>
        <taxon>Archaea</taxon>
        <taxon>Methanobacteriati</taxon>
        <taxon>Methanobacteriota</taxon>
        <taxon>Stenosarchaea group</taxon>
        <taxon>Methanomicrobia</taxon>
        <taxon>Methanosarcinales</taxon>
        <taxon>Methanosarcinaceae</taxon>
        <taxon>Methanomethylovorans</taxon>
    </lineage>
</organism>
<keyword evidence="3 14" id="KW-0808">Transferase</keyword>
<reference evidence="15" key="1">
    <citation type="submission" date="2012-02" db="EMBL/GenBank/DDBJ databases">
        <title>Complete sequence of chromosome of Methanomethylovorans hollandica DSM 15978.</title>
        <authorList>
            <person name="Lucas S."/>
            <person name="Copeland A."/>
            <person name="Lapidus A."/>
            <person name="Glavina del Rio T."/>
            <person name="Dalin E."/>
            <person name="Tice H."/>
            <person name="Bruce D."/>
            <person name="Goodwin L."/>
            <person name="Pitluck S."/>
            <person name="Peters L."/>
            <person name="Mikhailova N."/>
            <person name="Held B."/>
            <person name="Kyrpides N."/>
            <person name="Mavromatis K."/>
            <person name="Ivanova N."/>
            <person name="Brettin T."/>
            <person name="Detter J.C."/>
            <person name="Han C."/>
            <person name="Larimer F."/>
            <person name="Land M."/>
            <person name="Hauser L."/>
            <person name="Markowitz V."/>
            <person name="Cheng J.-F."/>
            <person name="Hugenholtz P."/>
            <person name="Woyke T."/>
            <person name="Wu D."/>
            <person name="Spring S."/>
            <person name="Schroeder M."/>
            <person name="Brambilla E."/>
            <person name="Klenk H.-P."/>
            <person name="Eisen J.A."/>
        </authorList>
    </citation>
    <scope>NUCLEOTIDE SEQUENCE [LARGE SCALE GENOMIC DNA]</scope>
    <source>
        <strain evidence="15">DSM 15978 / NBRC 107637 / DMS1</strain>
    </source>
</reference>
<evidence type="ECO:0000256" key="9">
    <source>
        <dbReference type="ARBA" id="ARBA00034531"/>
    </source>
</evidence>
<keyword evidence="7" id="KW-0067">ATP-binding</keyword>